<dbReference type="SUPFAM" id="SSF82051">
    <property type="entry name" value="Obg GTP-binding protein N-terminal domain"/>
    <property type="match status" value="1"/>
</dbReference>
<dbReference type="PANTHER" id="PTHR11702:SF31">
    <property type="entry name" value="MITOCHONDRIAL RIBOSOME-ASSOCIATED GTPASE 2"/>
    <property type="match status" value="1"/>
</dbReference>
<dbReference type="NCBIfam" id="NF008956">
    <property type="entry name" value="PRK12299.1"/>
    <property type="match status" value="1"/>
</dbReference>
<dbReference type="GO" id="GO:0042254">
    <property type="term" value="P:ribosome biogenesis"/>
    <property type="evidence" value="ECO:0007669"/>
    <property type="project" value="UniProtKB-UniRule"/>
</dbReference>
<dbReference type="NCBIfam" id="TIGR02729">
    <property type="entry name" value="Obg_CgtA"/>
    <property type="match status" value="1"/>
</dbReference>
<feature type="binding site" evidence="7">
    <location>
        <begin position="301"/>
        <end position="303"/>
    </location>
    <ligand>
        <name>GTP</name>
        <dbReference type="ChEBI" id="CHEBI:37565"/>
    </ligand>
</feature>
<evidence type="ECO:0000256" key="6">
    <source>
        <dbReference type="ARBA" id="ARBA00023134"/>
    </source>
</evidence>
<evidence type="ECO:0000256" key="3">
    <source>
        <dbReference type="ARBA" id="ARBA00022741"/>
    </source>
</evidence>
<dbReference type="SUPFAM" id="SSF52540">
    <property type="entry name" value="P-loop containing nucleoside triphosphate hydrolases"/>
    <property type="match status" value="1"/>
</dbReference>
<dbReference type="PANTHER" id="PTHR11702">
    <property type="entry name" value="DEVELOPMENTALLY REGULATED GTP-BINDING PROTEIN-RELATED"/>
    <property type="match status" value="1"/>
</dbReference>
<dbReference type="AlphaFoldDB" id="A0A7C6EAE4"/>
<feature type="binding site" evidence="7">
    <location>
        <begin position="166"/>
        <end position="173"/>
    </location>
    <ligand>
        <name>GTP</name>
        <dbReference type="ChEBI" id="CHEBI:37565"/>
    </ligand>
</feature>
<dbReference type="PROSITE" id="PS51710">
    <property type="entry name" value="G_OBG"/>
    <property type="match status" value="1"/>
</dbReference>
<dbReference type="PIRSF" id="PIRSF002401">
    <property type="entry name" value="GTP_bd_Obg/CgtA"/>
    <property type="match status" value="1"/>
</dbReference>
<evidence type="ECO:0000256" key="2">
    <source>
        <dbReference type="ARBA" id="ARBA00022490"/>
    </source>
</evidence>
<evidence type="ECO:0000256" key="5">
    <source>
        <dbReference type="ARBA" id="ARBA00022842"/>
    </source>
</evidence>
<evidence type="ECO:0000259" key="8">
    <source>
        <dbReference type="PROSITE" id="PS51710"/>
    </source>
</evidence>
<dbReference type="Gene3D" id="2.70.210.12">
    <property type="entry name" value="GTP1/OBG domain"/>
    <property type="match status" value="1"/>
</dbReference>
<feature type="binding site" evidence="7">
    <location>
        <begin position="279"/>
        <end position="282"/>
    </location>
    <ligand>
        <name>GTP</name>
        <dbReference type="ChEBI" id="CHEBI:37565"/>
    </ligand>
</feature>
<evidence type="ECO:0000256" key="7">
    <source>
        <dbReference type="HAMAP-Rule" id="MF_01454"/>
    </source>
</evidence>
<dbReference type="CDD" id="cd01898">
    <property type="entry name" value="Obg"/>
    <property type="match status" value="1"/>
</dbReference>
<dbReference type="GO" id="GO:0005525">
    <property type="term" value="F:GTP binding"/>
    <property type="evidence" value="ECO:0007669"/>
    <property type="project" value="UniProtKB-UniRule"/>
</dbReference>
<dbReference type="NCBIfam" id="NF008955">
    <property type="entry name" value="PRK12297.1"/>
    <property type="match status" value="1"/>
</dbReference>
<dbReference type="InterPro" id="IPR006169">
    <property type="entry name" value="GTP1_OBG_dom"/>
</dbReference>
<gene>
    <name evidence="10" type="primary">obgE</name>
    <name evidence="7" type="synonym">obg</name>
    <name evidence="10" type="ORF">ENW73_02965</name>
</gene>
<dbReference type="EC" id="3.6.5.-" evidence="7"/>
<evidence type="ECO:0000256" key="1">
    <source>
        <dbReference type="ARBA" id="ARBA00007699"/>
    </source>
</evidence>
<keyword evidence="2 7" id="KW-0963">Cytoplasm</keyword>
<reference evidence="10" key="1">
    <citation type="journal article" date="2020" name="mSystems">
        <title>Genome- and Community-Level Interaction Insights into Carbon Utilization and Element Cycling Functions of Hydrothermarchaeota in Hydrothermal Sediment.</title>
        <authorList>
            <person name="Zhou Z."/>
            <person name="Liu Y."/>
            <person name="Xu W."/>
            <person name="Pan J."/>
            <person name="Luo Z.H."/>
            <person name="Li M."/>
        </authorList>
    </citation>
    <scope>NUCLEOTIDE SEQUENCE [LARGE SCALE GENOMIC DNA]</scope>
    <source>
        <strain evidence="10">SpSt-876</strain>
    </source>
</reference>
<feature type="binding site" evidence="7">
    <location>
        <position position="193"/>
    </location>
    <ligand>
        <name>Mg(2+)</name>
        <dbReference type="ChEBI" id="CHEBI:18420"/>
    </ligand>
</feature>
<dbReference type="InterPro" id="IPR045086">
    <property type="entry name" value="OBG_GTPase"/>
</dbReference>
<evidence type="ECO:0000313" key="10">
    <source>
        <dbReference type="EMBL" id="HHS51815.1"/>
    </source>
</evidence>
<comment type="similarity">
    <text evidence="1 7">Belongs to the TRAFAC class OBG-HflX-like GTPase superfamily. OBG GTPase family.</text>
</comment>
<name>A0A7C6EAE4_UNCW3</name>
<dbReference type="GO" id="GO:0000287">
    <property type="term" value="F:magnesium ion binding"/>
    <property type="evidence" value="ECO:0007669"/>
    <property type="project" value="InterPro"/>
</dbReference>
<dbReference type="InterPro" id="IPR027417">
    <property type="entry name" value="P-loop_NTPase"/>
</dbReference>
<protein>
    <recommendedName>
        <fullName evidence="7">GTPase Obg</fullName>
        <ecNumber evidence="7">3.6.5.-</ecNumber>
    </recommendedName>
    <alternativeName>
        <fullName evidence="7">GTP-binding protein Obg</fullName>
    </alternativeName>
</protein>
<dbReference type="Pfam" id="PF01926">
    <property type="entry name" value="MMR_HSR1"/>
    <property type="match status" value="1"/>
</dbReference>
<feature type="domain" description="Obg" evidence="9">
    <location>
        <begin position="1"/>
        <end position="159"/>
    </location>
</feature>
<keyword evidence="6 7" id="KW-0342">GTP-binding</keyword>
<dbReference type="Pfam" id="PF01018">
    <property type="entry name" value="GTP1_OBG"/>
    <property type="match status" value="1"/>
</dbReference>
<keyword evidence="4 7" id="KW-0378">Hydrolase</keyword>
<dbReference type="PROSITE" id="PS00905">
    <property type="entry name" value="GTP1_OBG"/>
    <property type="match status" value="1"/>
</dbReference>
<dbReference type="InterPro" id="IPR036726">
    <property type="entry name" value="GTP1_OBG_dom_sf"/>
</dbReference>
<dbReference type="FunFam" id="2.70.210.12:FF:000001">
    <property type="entry name" value="GTPase Obg"/>
    <property type="match status" value="1"/>
</dbReference>
<dbReference type="HAMAP" id="MF_01454">
    <property type="entry name" value="GTPase_Obg"/>
    <property type="match status" value="1"/>
</dbReference>
<dbReference type="PRINTS" id="PR00326">
    <property type="entry name" value="GTP1OBG"/>
</dbReference>
<comment type="subunit">
    <text evidence="7">Monomer.</text>
</comment>
<dbReference type="PROSITE" id="PS51883">
    <property type="entry name" value="OBG"/>
    <property type="match status" value="1"/>
</dbReference>
<comment type="subcellular location">
    <subcellularLocation>
        <location evidence="7">Cytoplasm</location>
    </subcellularLocation>
</comment>
<dbReference type="InterPro" id="IPR031167">
    <property type="entry name" value="G_OBG"/>
</dbReference>
<organism evidence="10">
    <name type="scientific">candidate division WOR-3 bacterium</name>
    <dbReference type="NCBI Taxonomy" id="2052148"/>
    <lineage>
        <taxon>Bacteria</taxon>
        <taxon>Bacteria division WOR-3</taxon>
    </lineage>
</organism>
<dbReference type="EMBL" id="DTLI01000073">
    <property type="protein sequence ID" value="HHS51815.1"/>
    <property type="molecule type" value="Genomic_DNA"/>
</dbReference>
<proteinExistence type="inferred from homology"/>
<sequence>MKFIDQAIIEVEAGNGGNGCISFRREKFVPKGGPDGGDGGDGGSVYLIGDAKLETLADLAYRRRYRAKRGEHGMGKNQHGEKGADLLIPVPLGTDIYNAETDEYIGEIIEENRKVLVAKGGKGGRGNTAFKTSTNTAPRIRELGKEGERKKLRLVLRLLADVGLVGLPNAGKSTLLKRITAASPKIAPYPFTTLSPVLGTLKDQFLRYTVADLPGIIENAHKGKGLGLTFLRHIERAGLLVFIVDISRPDPLADFKTLINEIASYNPEILKKKRILVFNKIDIVNTKLPTDALKMPTYYVSALTGEGIDQFVSGLKKELRV</sequence>
<evidence type="ECO:0000259" key="9">
    <source>
        <dbReference type="PROSITE" id="PS51883"/>
    </source>
</evidence>
<keyword evidence="7" id="KW-0479">Metal-binding</keyword>
<evidence type="ECO:0000256" key="4">
    <source>
        <dbReference type="ARBA" id="ARBA00022801"/>
    </source>
</evidence>
<dbReference type="InterPro" id="IPR006073">
    <property type="entry name" value="GTP-bd"/>
</dbReference>
<feature type="binding site" evidence="7">
    <location>
        <begin position="212"/>
        <end position="215"/>
    </location>
    <ligand>
        <name>GTP</name>
        <dbReference type="ChEBI" id="CHEBI:37565"/>
    </ligand>
</feature>
<comment type="caution">
    <text evidence="10">The sequence shown here is derived from an EMBL/GenBank/DDBJ whole genome shotgun (WGS) entry which is preliminary data.</text>
</comment>
<keyword evidence="3 7" id="KW-0547">Nucleotide-binding</keyword>
<dbReference type="Gene3D" id="3.40.50.300">
    <property type="entry name" value="P-loop containing nucleotide triphosphate hydrolases"/>
    <property type="match status" value="1"/>
</dbReference>
<feature type="binding site" evidence="7">
    <location>
        <begin position="191"/>
        <end position="195"/>
    </location>
    <ligand>
        <name>GTP</name>
        <dbReference type="ChEBI" id="CHEBI:37565"/>
    </ligand>
</feature>
<feature type="domain" description="OBG-type G" evidence="8">
    <location>
        <begin position="160"/>
        <end position="320"/>
    </location>
</feature>
<feature type="binding site" evidence="7">
    <location>
        <position position="173"/>
    </location>
    <ligand>
        <name>Mg(2+)</name>
        <dbReference type="ChEBI" id="CHEBI:18420"/>
    </ligand>
</feature>
<dbReference type="InterPro" id="IPR006074">
    <property type="entry name" value="GTP1-OBG_CS"/>
</dbReference>
<dbReference type="InterPro" id="IPR014100">
    <property type="entry name" value="GTP-bd_Obg/CgtA"/>
</dbReference>
<dbReference type="GO" id="GO:0005737">
    <property type="term" value="C:cytoplasm"/>
    <property type="evidence" value="ECO:0007669"/>
    <property type="project" value="UniProtKB-SubCell"/>
</dbReference>
<comment type="function">
    <text evidence="7">An essential GTPase which binds GTP, GDP and possibly (p)ppGpp with moderate affinity, with high nucleotide exchange rates and a fairly low GTP hydrolysis rate. Plays a role in control of the cell cycle, stress response, ribosome biogenesis and in those bacteria that undergo differentiation, in morphogenesis control.</text>
</comment>
<dbReference type="GO" id="GO:0003924">
    <property type="term" value="F:GTPase activity"/>
    <property type="evidence" value="ECO:0007669"/>
    <property type="project" value="UniProtKB-UniRule"/>
</dbReference>
<accession>A0A7C6EAE4</accession>
<keyword evidence="5 7" id="KW-0460">Magnesium</keyword>
<comment type="cofactor">
    <cofactor evidence="7">
        <name>Mg(2+)</name>
        <dbReference type="ChEBI" id="CHEBI:18420"/>
    </cofactor>
</comment>